<dbReference type="EMBL" id="VSSQ01133197">
    <property type="protein sequence ID" value="MPN59319.1"/>
    <property type="molecule type" value="Genomic_DNA"/>
</dbReference>
<name>A0A645J9C6_9ZZZZ</name>
<dbReference type="AlphaFoldDB" id="A0A645J9C6"/>
<comment type="caution">
    <text evidence="1">The sequence shown here is derived from an EMBL/GenBank/DDBJ whole genome shotgun (WGS) entry which is preliminary data.</text>
</comment>
<dbReference type="Gene3D" id="3.30.420.130">
    <property type="entry name" value="Dinitrogenase iron-molybdenum cofactor biosynthesis domain"/>
    <property type="match status" value="1"/>
</dbReference>
<sequence>MKAAITEWNGRIAPVFDVSGQLLLIESDGKRIVGEQTIPFQQNTLNDRISFLLNEGVEHIICGAISCQAQALAENAGISVNGFIAGDRNDVVNAWLEGRLLEGKFAMPGCGRRKRCCRRRQFGN</sequence>
<protein>
    <submittedName>
        <fullName evidence="1">Uncharacterized protein</fullName>
    </submittedName>
</protein>
<dbReference type="SUPFAM" id="SSF53146">
    <property type="entry name" value="Nitrogenase accessory factor-like"/>
    <property type="match status" value="1"/>
</dbReference>
<accession>A0A645J9C6</accession>
<organism evidence="1">
    <name type="scientific">bioreactor metagenome</name>
    <dbReference type="NCBI Taxonomy" id="1076179"/>
    <lineage>
        <taxon>unclassified sequences</taxon>
        <taxon>metagenomes</taxon>
        <taxon>ecological metagenomes</taxon>
    </lineage>
</organism>
<reference evidence="1" key="1">
    <citation type="submission" date="2019-08" db="EMBL/GenBank/DDBJ databases">
        <authorList>
            <person name="Kucharzyk K."/>
            <person name="Murdoch R.W."/>
            <person name="Higgins S."/>
            <person name="Loffler F."/>
        </authorList>
    </citation>
    <scope>NUCLEOTIDE SEQUENCE</scope>
</reference>
<gene>
    <name evidence="1" type="ORF">SDC9_207040</name>
</gene>
<dbReference type="InterPro" id="IPR036105">
    <property type="entry name" value="DiNase_FeMo-co_biosyn_sf"/>
</dbReference>
<evidence type="ECO:0000313" key="1">
    <source>
        <dbReference type="EMBL" id="MPN59319.1"/>
    </source>
</evidence>
<proteinExistence type="predicted"/>